<feature type="region of interest" description="Disordered" evidence="1">
    <location>
        <begin position="1"/>
        <end position="55"/>
    </location>
</feature>
<dbReference type="AlphaFoldDB" id="A0A0C6FN23"/>
<sequence length="410" mass="47509">MAPHIRPTEAPSSVQVLPARRRRRDPPRRCRQRRRPAAPRRPAAGLHPRPGLHLDRLLRRPAHRLHLHRPPAHHHARQRPDPDQHDRQRRDPAPPAVGAQRAGRPRQHRRRLRLQLPVHAGLGLRGRRPGRLGLERHPQEHLLPRPAARREQRLLGPERLPSGAVLARHRRRPRRLRLRPRLRLRHGRLRLWRRRLPRQLLHHRRRQPAARAGLYRPLQRPRDRLRLWRRHRVRPADRLDLLALQRPQPDRREVRGGDGEGRVPALRPRQPQRAGEQHRPRGEQRRRRPAARLLHLALPHRGQPRARRLQLQVQRPLIRPDRLSRYGGPGTGLPLFTAAGRIARRPFSLSAESTMDEEPGATARTPLLRRAVPDDAPALADLIGQLAAHHGDRATTDAAALRADLFGPSP</sequence>
<evidence type="ECO:0000313" key="3">
    <source>
        <dbReference type="Proteomes" id="UP000061432"/>
    </source>
</evidence>
<feature type="region of interest" description="Disordered" evidence="1">
    <location>
        <begin position="240"/>
        <end position="288"/>
    </location>
</feature>
<name>A0A0C6FN23_9HYPH</name>
<gene>
    <name evidence="2" type="ORF">Maq22A_1p37775</name>
</gene>
<dbReference type="PATRIC" id="fig|270351.10.peg.6832"/>
<feature type="compositionally biased region" description="Basic and acidic residues" evidence="1">
    <location>
        <begin position="248"/>
        <end position="261"/>
    </location>
</feature>
<proteinExistence type="predicted"/>
<organism evidence="2 3">
    <name type="scientific">Methylobacterium aquaticum</name>
    <dbReference type="NCBI Taxonomy" id="270351"/>
    <lineage>
        <taxon>Bacteria</taxon>
        <taxon>Pseudomonadati</taxon>
        <taxon>Pseudomonadota</taxon>
        <taxon>Alphaproteobacteria</taxon>
        <taxon>Hyphomicrobiales</taxon>
        <taxon>Methylobacteriaceae</taxon>
        <taxon>Methylobacterium</taxon>
    </lineage>
</organism>
<reference evidence="3" key="2">
    <citation type="submission" date="2015-01" db="EMBL/GenBank/DDBJ databases">
        <title>Complete genome sequence of Methylobacterium aquaticum strain 22A.</title>
        <authorList>
            <person name="Tani A."/>
            <person name="Ogura Y."/>
            <person name="Hayashi T."/>
        </authorList>
    </citation>
    <scope>NUCLEOTIDE SEQUENCE [LARGE SCALE GENOMIC DNA]</scope>
    <source>
        <strain evidence="3">MA-22A</strain>
        <plasmid evidence="3">Plasmid pMaq22A_1p DNA</plasmid>
    </source>
</reference>
<dbReference type="EMBL" id="AP014705">
    <property type="protein sequence ID" value="BAQ49728.1"/>
    <property type="molecule type" value="Genomic_DNA"/>
</dbReference>
<feature type="compositionally biased region" description="Basic residues" evidence="1">
    <location>
        <begin position="19"/>
        <end position="38"/>
    </location>
</feature>
<evidence type="ECO:0000313" key="2">
    <source>
        <dbReference type="EMBL" id="BAQ49728.1"/>
    </source>
</evidence>
<evidence type="ECO:0000256" key="1">
    <source>
        <dbReference type="SAM" id="MobiDB-lite"/>
    </source>
</evidence>
<feature type="compositionally biased region" description="Basic residues" evidence="1">
    <location>
        <begin position="103"/>
        <end position="113"/>
    </location>
</feature>
<feature type="compositionally biased region" description="Low complexity" evidence="1">
    <location>
        <begin position="40"/>
        <end position="49"/>
    </location>
</feature>
<dbReference type="Proteomes" id="UP000061432">
    <property type="component" value="Plasmid pMaq22A_1p"/>
</dbReference>
<geneLocation type="plasmid" evidence="3">
    <name>pMaq22A_1p DNA</name>
</geneLocation>
<reference evidence="2 3" key="1">
    <citation type="journal article" date="2015" name="Genome Announc.">
        <title>Complete Genome Sequence of Methylobacterium aquaticum Strain 22A, Isolated from Racomitrium japonicum Moss.</title>
        <authorList>
            <person name="Tani A."/>
            <person name="Ogura Y."/>
            <person name="Hayashi T."/>
            <person name="Kimbara K."/>
        </authorList>
    </citation>
    <scope>NUCLEOTIDE SEQUENCE [LARGE SCALE GENOMIC DNA]</scope>
    <source>
        <strain evidence="2 3">MA-22A</strain>
        <plasmid evidence="3">Plasmid pMaq22A_1p DNA</plasmid>
    </source>
</reference>
<accession>A0A0C6FN23</accession>
<protein>
    <submittedName>
        <fullName evidence="2">Uncharacterized protein</fullName>
    </submittedName>
</protein>
<feature type="compositionally biased region" description="Basic residues" evidence="1">
    <location>
        <begin position="67"/>
        <end position="77"/>
    </location>
</feature>
<feature type="compositionally biased region" description="Basic and acidic residues" evidence="1">
    <location>
        <begin position="78"/>
        <end position="92"/>
    </location>
</feature>
<dbReference type="KEGG" id="maqu:Maq22A_1p37775"/>
<keyword evidence="2" id="KW-0614">Plasmid</keyword>
<feature type="region of interest" description="Disordered" evidence="1">
    <location>
        <begin position="67"/>
        <end position="141"/>
    </location>
</feature>